<feature type="domain" description="NADPH-dependent reductive aminase-like C-terminal" evidence="4">
    <location>
        <begin position="161"/>
        <end position="277"/>
    </location>
</feature>
<reference evidence="6" key="1">
    <citation type="submission" date="2017-01" db="EMBL/GenBank/DDBJ databases">
        <authorList>
            <person name="Varghese N."/>
            <person name="Submissions S."/>
        </authorList>
    </citation>
    <scope>NUCLEOTIDE SEQUENCE [LARGE SCALE GENOMIC DNA]</scope>
    <source>
        <strain evidence="6">DSM 21054</strain>
    </source>
</reference>
<dbReference type="GO" id="GO:0050661">
    <property type="term" value="F:NADP binding"/>
    <property type="evidence" value="ECO:0007669"/>
    <property type="project" value="InterPro"/>
</dbReference>
<dbReference type="Pfam" id="PF21761">
    <property type="entry name" value="RedAm-like_C"/>
    <property type="match status" value="1"/>
</dbReference>
<feature type="active site" evidence="2">
    <location>
        <position position="167"/>
    </location>
</feature>
<name>A0A173MF46_9BACT</name>
<evidence type="ECO:0000259" key="3">
    <source>
        <dbReference type="Pfam" id="PF03446"/>
    </source>
</evidence>
<gene>
    <name evidence="5" type="ORF">SAMN05421788_106177</name>
</gene>
<dbReference type="InterPro" id="IPR036291">
    <property type="entry name" value="NAD(P)-bd_dom_sf"/>
</dbReference>
<dbReference type="KEGG" id="fln:FLA_2131"/>
<dbReference type="GO" id="GO:0016491">
    <property type="term" value="F:oxidoreductase activity"/>
    <property type="evidence" value="ECO:0007669"/>
    <property type="project" value="UniProtKB-KW"/>
</dbReference>
<evidence type="ECO:0000259" key="4">
    <source>
        <dbReference type="Pfam" id="PF21761"/>
    </source>
</evidence>
<dbReference type="STRING" id="477680.SAMN05421788_106177"/>
<proteinExistence type="predicted"/>
<dbReference type="PIRSF" id="PIRSF000103">
    <property type="entry name" value="HIBADH"/>
    <property type="match status" value="1"/>
</dbReference>
<evidence type="ECO:0000256" key="1">
    <source>
        <dbReference type="ARBA" id="ARBA00023002"/>
    </source>
</evidence>
<dbReference type="InterPro" id="IPR051265">
    <property type="entry name" value="HIBADH-related_NP60_sf"/>
</dbReference>
<protein>
    <submittedName>
        <fullName evidence="5">3-hydroxyisobutyrate dehydrogenase</fullName>
    </submittedName>
</protein>
<dbReference type="EMBL" id="FTOR01000006">
    <property type="protein sequence ID" value="SIT24720.1"/>
    <property type="molecule type" value="Genomic_DNA"/>
</dbReference>
<dbReference type="InterPro" id="IPR013328">
    <property type="entry name" value="6PGD_dom2"/>
</dbReference>
<dbReference type="PANTHER" id="PTHR43580">
    <property type="entry name" value="OXIDOREDUCTASE GLYR1-RELATED"/>
    <property type="match status" value="1"/>
</dbReference>
<organism evidence="5 6">
    <name type="scientific">Filimonas lacunae</name>
    <dbReference type="NCBI Taxonomy" id="477680"/>
    <lineage>
        <taxon>Bacteria</taxon>
        <taxon>Pseudomonadati</taxon>
        <taxon>Bacteroidota</taxon>
        <taxon>Chitinophagia</taxon>
        <taxon>Chitinophagales</taxon>
        <taxon>Chitinophagaceae</taxon>
        <taxon>Filimonas</taxon>
    </lineage>
</organism>
<evidence type="ECO:0000256" key="2">
    <source>
        <dbReference type="PIRSR" id="PIRSR000103-1"/>
    </source>
</evidence>
<dbReference type="SUPFAM" id="SSF51735">
    <property type="entry name" value="NAD(P)-binding Rossmann-fold domains"/>
    <property type="match status" value="1"/>
</dbReference>
<evidence type="ECO:0000313" key="5">
    <source>
        <dbReference type="EMBL" id="SIT24720.1"/>
    </source>
</evidence>
<evidence type="ECO:0000313" key="6">
    <source>
        <dbReference type="Proteomes" id="UP000186917"/>
    </source>
</evidence>
<keyword evidence="6" id="KW-1185">Reference proteome</keyword>
<dbReference type="SUPFAM" id="SSF48179">
    <property type="entry name" value="6-phosphogluconate dehydrogenase C-terminal domain-like"/>
    <property type="match status" value="1"/>
</dbReference>
<dbReference type="InterPro" id="IPR008927">
    <property type="entry name" value="6-PGluconate_DH-like_C_sf"/>
</dbReference>
<feature type="domain" description="6-phosphogluconate dehydrogenase NADP-binding" evidence="3">
    <location>
        <begin position="2"/>
        <end position="154"/>
    </location>
</feature>
<sequence>MIAFLGTGLLGGNFVRALIKKGNEVQVWNRTAAKATALEADGAKAFENAADAVKGAARIHITLKDDASVNEVLAQALPGLQPGAVIIDHTTTSIEGAVERTQHWQQQGFTYLHVPVFMGPANALEGTGFMLVSGNQEVIQQWESTLAGMTGKVLNFGPEEGKAAGMKLTGNAFLVTLTGGLADTLTLAKSMGVSLSEVATLFDNWNPGALLPARLQRMGGGKYDTPSWELNMARKDTQLFLDAAQQGGVNLTVIPAVAALMDQFIARGHGNNDWTVIGKDAVS</sequence>
<dbReference type="InterPro" id="IPR048666">
    <property type="entry name" value="RedAm-like_C"/>
</dbReference>
<dbReference type="InterPro" id="IPR006115">
    <property type="entry name" value="6PGDH_NADP-bd"/>
</dbReference>
<dbReference type="OrthoDB" id="9777604at2"/>
<dbReference type="Proteomes" id="UP000186917">
    <property type="component" value="Unassembled WGS sequence"/>
</dbReference>
<accession>A0A173MF46</accession>
<dbReference type="Gene3D" id="3.40.50.720">
    <property type="entry name" value="NAD(P)-binding Rossmann-like Domain"/>
    <property type="match status" value="1"/>
</dbReference>
<dbReference type="PANTHER" id="PTHR43580:SF2">
    <property type="entry name" value="CYTOKINE-LIKE NUCLEAR FACTOR N-PAC"/>
    <property type="match status" value="1"/>
</dbReference>
<dbReference type="Pfam" id="PF03446">
    <property type="entry name" value="NAD_binding_2"/>
    <property type="match status" value="1"/>
</dbReference>
<keyword evidence="1" id="KW-0560">Oxidoreductase</keyword>
<dbReference type="AlphaFoldDB" id="A0A173MF46"/>
<dbReference type="RefSeq" id="WP_076380383.1">
    <property type="nucleotide sequence ID" value="NZ_AP017422.1"/>
</dbReference>
<dbReference type="Gene3D" id="1.10.1040.10">
    <property type="entry name" value="N-(1-d-carboxylethyl)-l-norvaline Dehydrogenase, domain 2"/>
    <property type="match status" value="1"/>
</dbReference>
<dbReference type="InterPro" id="IPR015815">
    <property type="entry name" value="HIBADH-related"/>
</dbReference>